<proteinExistence type="inferred from homology"/>
<name>A0A0G2HXF4_9EURO</name>
<dbReference type="Gene3D" id="3.40.50.1820">
    <property type="entry name" value="alpha/beta hydrolase"/>
    <property type="match status" value="1"/>
</dbReference>
<keyword evidence="3" id="KW-0645">Protease</keyword>
<dbReference type="OrthoDB" id="443318at2759"/>
<keyword evidence="4" id="KW-0378">Hydrolase</keyword>
<dbReference type="Proteomes" id="UP000034164">
    <property type="component" value="Unassembled WGS sequence"/>
</dbReference>
<organism evidence="6 7">
    <name type="scientific">[Emmonsia] crescens</name>
    <dbReference type="NCBI Taxonomy" id="73230"/>
    <lineage>
        <taxon>Eukaryota</taxon>
        <taxon>Fungi</taxon>
        <taxon>Dikarya</taxon>
        <taxon>Ascomycota</taxon>
        <taxon>Pezizomycotina</taxon>
        <taxon>Eurotiomycetes</taxon>
        <taxon>Eurotiomycetidae</taxon>
        <taxon>Onygenales</taxon>
        <taxon>Ajellomycetaceae</taxon>
        <taxon>Emergomyces</taxon>
    </lineage>
</organism>
<evidence type="ECO:0000256" key="4">
    <source>
        <dbReference type="ARBA" id="ARBA00022801"/>
    </source>
</evidence>
<dbReference type="GO" id="GO:0004185">
    <property type="term" value="F:serine-type carboxypeptidase activity"/>
    <property type="evidence" value="ECO:0007669"/>
    <property type="project" value="InterPro"/>
</dbReference>
<evidence type="ECO:0000313" key="6">
    <source>
        <dbReference type="EMBL" id="KKZ62957.1"/>
    </source>
</evidence>
<gene>
    <name evidence="6" type="ORF">EMCG_02667</name>
</gene>
<dbReference type="SUPFAM" id="SSF53474">
    <property type="entry name" value="alpha/beta-Hydrolases"/>
    <property type="match status" value="1"/>
</dbReference>
<evidence type="ECO:0000256" key="1">
    <source>
        <dbReference type="ARBA" id="ARBA00009431"/>
    </source>
</evidence>
<dbReference type="AlphaFoldDB" id="A0A0G2HXF4"/>
<reference evidence="7" key="1">
    <citation type="journal article" date="2015" name="PLoS Genet.">
        <title>The dynamic genome and transcriptome of the human fungal pathogen Blastomyces and close relative Emmonsia.</title>
        <authorList>
            <person name="Munoz J.F."/>
            <person name="Gauthier G.M."/>
            <person name="Desjardins C.A."/>
            <person name="Gallo J.E."/>
            <person name="Holder J."/>
            <person name="Sullivan T.D."/>
            <person name="Marty A.J."/>
            <person name="Carmen J.C."/>
            <person name="Chen Z."/>
            <person name="Ding L."/>
            <person name="Gujja S."/>
            <person name="Magrini V."/>
            <person name="Misas E."/>
            <person name="Mitreva M."/>
            <person name="Priest M."/>
            <person name="Saif S."/>
            <person name="Whiston E.A."/>
            <person name="Young S."/>
            <person name="Zeng Q."/>
            <person name="Goldman W.E."/>
            <person name="Mardis E.R."/>
            <person name="Taylor J.W."/>
            <person name="McEwen J.G."/>
            <person name="Clay O.K."/>
            <person name="Klein B.S."/>
            <person name="Cuomo C.A."/>
        </authorList>
    </citation>
    <scope>NUCLEOTIDE SEQUENCE [LARGE SCALE GENOMIC DNA]</scope>
    <source>
        <strain evidence="7">UAMH 3008</strain>
    </source>
</reference>
<evidence type="ECO:0000256" key="2">
    <source>
        <dbReference type="ARBA" id="ARBA00022645"/>
    </source>
</evidence>
<evidence type="ECO:0000313" key="7">
    <source>
        <dbReference type="Proteomes" id="UP000034164"/>
    </source>
</evidence>
<dbReference type="VEuPathDB" id="FungiDB:EMCG_02667"/>
<dbReference type="Pfam" id="PF00450">
    <property type="entry name" value="Peptidase_S10"/>
    <property type="match status" value="1"/>
</dbReference>
<comment type="similarity">
    <text evidence="1">Belongs to the peptidase S10 family.</text>
</comment>
<accession>A0A0G2HXF4</accession>
<dbReference type="EMBL" id="LCZI01001016">
    <property type="protein sequence ID" value="KKZ62957.1"/>
    <property type="molecule type" value="Genomic_DNA"/>
</dbReference>
<evidence type="ECO:0000256" key="3">
    <source>
        <dbReference type="ARBA" id="ARBA00022670"/>
    </source>
</evidence>
<keyword evidence="2 6" id="KW-0121">Carboxypeptidase</keyword>
<dbReference type="InterPro" id="IPR029058">
    <property type="entry name" value="AB_hydrolase_fold"/>
</dbReference>
<keyword evidence="5" id="KW-0325">Glycoprotein</keyword>
<evidence type="ECO:0000256" key="5">
    <source>
        <dbReference type="ARBA" id="ARBA00023180"/>
    </source>
</evidence>
<dbReference type="GO" id="GO:0006508">
    <property type="term" value="P:proteolysis"/>
    <property type="evidence" value="ECO:0007669"/>
    <property type="project" value="UniProtKB-KW"/>
</dbReference>
<dbReference type="InterPro" id="IPR001563">
    <property type="entry name" value="Peptidase_S10"/>
</dbReference>
<comment type="caution">
    <text evidence="6">The sequence shown here is derived from an EMBL/GenBank/DDBJ whole genome shotgun (WGS) entry which is preliminary data.</text>
</comment>
<sequence>MAVQPALDIGQSSIILRSETFGLSNQKGPLWLRNEATYKDSRYLNEKTREFLLSGANIPGVPFDIWGSVCGLLPISLDPQESRKLYFWFMPSLHPLATDEITVWANGGPGSSSLEGLF</sequence>
<protein>
    <submittedName>
        <fullName evidence="6">Carboxypeptidase D</fullName>
    </submittedName>
</protein>